<dbReference type="OrthoDB" id="5505724at2"/>
<reference evidence="2 3" key="1">
    <citation type="submission" date="2014-04" db="EMBL/GenBank/DDBJ databases">
        <title>Genome assembly of Hyalangium minutum DSM 14724.</title>
        <authorList>
            <person name="Sharma G."/>
            <person name="Subramanian S."/>
        </authorList>
    </citation>
    <scope>NUCLEOTIDE SEQUENCE [LARGE SCALE GENOMIC DNA]</scope>
    <source>
        <strain evidence="2 3">DSM 14724</strain>
    </source>
</reference>
<accession>A0A085WSB3</accession>
<evidence type="ECO:0000313" key="3">
    <source>
        <dbReference type="Proteomes" id="UP000028725"/>
    </source>
</evidence>
<gene>
    <name evidence="2" type="ORF">DB31_5618</name>
</gene>
<dbReference type="Proteomes" id="UP000028725">
    <property type="component" value="Unassembled WGS sequence"/>
</dbReference>
<protein>
    <recommendedName>
        <fullName evidence="1">Immunity MXAN-0049 protein domain-containing protein</fullName>
    </recommendedName>
</protein>
<organism evidence="2 3">
    <name type="scientific">Hyalangium minutum</name>
    <dbReference type="NCBI Taxonomy" id="394096"/>
    <lineage>
        <taxon>Bacteria</taxon>
        <taxon>Pseudomonadati</taxon>
        <taxon>Myxococcota</taxon>
        <taxon>Myxococcia</taxon>
        <taxon>Myxococcales</taxon>
        <taxon>Cystobacterineae</taxon>
        <taxon>Archangiaceae</taxon>
        <taxon>Hyalangium</taxon>
    </lineage>
</organism>
<sequence length="207" mass="23292">MAYWILKVPNQGAVLGGFPRSKIKAWRYGKGERLAKEFPKNAAVQFADKFKSRRELFDFVFNFDDALYVSSKVRAILEQLETPELEFLPVSIKDHKGAVAAKDYFILNPVGTQDIIDMKKSDVVMDSLIEGEISRIKKLVLQPKAVDKGAHLFRATNMPDLIVIDDKVRTAFEKQGVTNYQLFKAEGWDGLELGGAEFDDPDGGITF</sequence>
<feature type="domain" description="Immunity MXAN-0049 protein" evidence="1">
    <location>
        <begin position="32"/>
        <end position="183"/>
    </location>
</feature>
<evidence type="ECO:0000259" key="1">
    <source>
        <dbReference type="Pfam" id="PF07791"/>
    </source>
</evidence>
<evidence type="ECO:0000313" key="2">
    <source>
        <dbReference type="EMBL" id="KFE70576.1"/>
    </source>
</evidence>
<dbReference type="AlphaFoldDB" id="A0A085WSB3"/>
<keyword evidence="3" id="KW-1185">Reference proteome</keyword>
<proteinExistence type="predicted"/>
<dbReference type="STRING" id="394096.DB31_5618"/>
<dbReference type="EMBL" id="JMCB01000003">
    <property type="protein sequence ID" value="KFE70576.1"/>
    <property type="molecule type" value="Genomic_DNA"/>
</dbReference>
<dbReference type="Pfam" id="PF07791">
    <property type="entry name" value="Imm11"/>
    <property type="match status" value="1"/>
</dbReference>
<name>A0A085WSB3_9BACT</name>
<dbReference type="RefSeq" id="WP_044185772.1">
    <property type="nucleotide sequence ID" value="NZ_JMCB01000003.1"/>
</dbReference>
<comment type="caution">
    <text evidence="2">The sequence shown here is derived from an EMBL/GenBank/DDBJ whole genome shotgun (WGS) entry which is preliminary data.</text>
</comment>
<dbReference type="InterPro" id="IPR012433">
    <property type="entry name" value="Imm11"/>
</dbReference>